<proteinExistence type="predicted"/>
<feature type="region of interest" description="Disordered" evidence="1">
    <location>
        <begin position="1"/>
        <end position="27"/>
    </location>
</feature>
<keyword evidence="3" id="KW-1185">Reference proteome</keyword>
<gene>
    <name evidence="2" type="primary">CAS91_5</name>
    <name evidence="2" type="ORF">PHYBOEH_007489</name>
</gene>
<feature type="compositionally biased region" description="Low complexity" evidence="1">
    <location>
        <begin position="1"/>
        <end position="22"/>
    </location>
</feature>
<dbReference type="EMBL" id="JAGDFL010000041">
    <property type="protein sequence ID" value="KAG7399969.1"/>
    <property type="molecule type" value="Genomic_DNA"/>
</dbReference>
<evidence type="ECO:0000256" key="1">
    <source>
        <dbReference type="SAM" id="MobiDB-lite"/>
    </source>
</evidence>
<dbReference type="AlphaFoldDB" id="A0A8T1X833"/>
<sequence>MSSSTSSSGSEGSVEFPVGGSSNRSNVDGDTCAYYGLEPGESCLKPRTCYDCLNVAVKNNPEGCVLSQFGVCQSMVYYDPSWDYRTNGTNADSGSPIDFSGGLYHQFPAGNSTYCEDTDPACLMELWLCLRSEL</sequence>
<reference evidence="2" key="1">
    <citation type="submission" date="2021-02" db="EMBL/GenBank/DDBJ databases">
        <authorList>
            <person name="Palmer J.M."/>
        </authorList>
    </citation>
    <scope>NUCLEOTIDE SEQUENCE</scope>
    <source>
        <strain evidence="2">SCRP23</strain>
    </source>
</reference>
<dbReference type="Proteomes" id="UP000693981">
    <property type="component" value="Unassembled WGS sequence"/>
</dbReference>
<name>A0A8T1X833_9STRA</name>
<evidence type="ECO:0000313" key="2">
    <source>
        <dbReference type="EMBL" id="KAG7399969.1"/>
    </source>
</evidence>
<evidence type="ECO:0000313" key="3">
    <source>
        <dbReference type="Proteomes" id="UP000693981"/>
    </source>
</evidence>
<organism evidence="2 3">
    <name type="scientific">Phytophthora boehmeriae</name>
    <dbReference type="NCBI Taxonomy" id="109152"/>
    <lineage>
        <taxon>Eukaryota</taxon>
        <taxon>Sar</taxon>
        <taxon>Stramenopiles</taxon>
        <taxon>Oomycota</taxon>
        <taxon>Peronosporomycetes</taxon>
        <taxon>Peronosporales</taxon>
        <taxon>Peronosporaceae</taxon>
        <taxon>Phytophthora</taxon>
    </lineage>
</organism>
<protein>
    <submittedName>
        <fullName evidence="2">Maltose acetyltransferase</fullName>
    </submittedName>
</protein>
<dbReference type="OrthoDB" id="160734at2759"/>
<comment type="caution">
    <text evidence="2">The sequence shown here is derived from an EMBL/GenBank/DDBJ whole genome shotgun (WGS) entry which is preliminary data.</text>
</comment>
<accession>A0A8T1X833</accession>